<dbReference type="AlphaFoldDB" id="A0A0E9RIH8"/>
<reference evidence="1" key="1">
    <citation type="submission" date="2014-11" db="EMBL/GenBank/DDBJ databases">
        <authorList>
            <person name="Amaro Gonzalez C."/>
        </authorList>
    </citation>
    <scope>NUCLEOTIDE SEQUENCE</scope>
</reference>
<proteinExistence type="predicted"/>
<evidence type="ECO:0000313" key="1">
    <source>
        <dbReference type="EMBL" id="JAH28617.1"/>
    </source>
</evidence>
<accession>A0A0E9RIH8</accession>
<reference evidence="1" key="2">
    <citation type="journal article" date="2015" name="Fish Shellfish Immunol.">
        <title>Early steps in the European eel (Anguilla anguilla)-Vibrio vulnificus interaction in the gills: Role of the RtxA13 toxin.</title>
        <authorList>
            <person name="Callol A."/>
            <person name="Pajuelo D."/>
            <person name="Ebbesson L."/>
            <person name="Teles M."/>
            <person name="MacKenzie S."/>
            <person name="Amaro C."/>
        </authorList>
    </citation>
    <scope>NUCLEOTIDE SEQUENCE</scope>
</reference>
<protein>
    <submittedName>
        <fullName evidence="1">Uncharacterized protein</fullName>
    </submittedName>
</protein>
<organism evidence="1">
    <name type="scientific">Anguilla anguilla</name>
    <name type="common">European freshwater eel</name>
    <name type="synonym">Muraena anguilla</name>
    <dbReference type="NCBI Taxonomy" id="7936"/>
    <lineage>
        <taxon>Eukaryota</taxon>
        <taxon>Metazoa</taxon>
        <taxon>Chordata</taxon>
        <taxon>Craniata</taxon>
        <taxon>Vertebrata</taxon>
        <taxon>Euteleostomi</taxon>
        <taxon>Actinopterygii</taxon>
        <taxon>Neopterygii</taxon>
        <taxon>Teleostei</taxon>
        <taxon>Anguilliformes</taxon>
        <taxon>Anguillidae</taxon>
        <taxon>Anguilla</taxon>
    </lineage>
</organism>
<name>A0A0E9RIH8_ANGAN</name>
<dbReference type="EMBL" id="GBXM01079960">
    <property type="protein sequence ID" value="JAH28617.1"/>
    <property type="molecule type" value="Transcribed_RNA"/>
</dbReference>
<sequence length="67" mass="7853">MHCISTIPFSYERYTVRRQLTVCFLWGPESCRHVQHTGQNQSRKERLSTKLCLVIKESDKQSSYCGT</sequence>